<evidence type="ECO:0000256" key="14">
    <source>
        <dbReference type="ARBA" id="ARBA00041467"/>
    </source>
</evidence>
<dbReference type="InterPro" id="IPR005846">
    <property type="entry name" value="A-D-PHexomutase_a/b/a-III"/>
</dbReference>
<dbReference type="InterPro" id="IPR016066">
    <property type="entry name" value="A-D-PHexomutase_CS"/>
</dbReference>
<dbReference type="SUPFAM" id="SSF53738">
    <property type="entry name" value="Phosphoglucomutase, first 3 domains"/>
    <property type="match status" value="3"/>
</dbReference>
<gene>
    <name evidence="20" type="ORF">SAMN05192532_1016</name>
</gene>
<evidence type="ECO:0000259" key="17">
    <source>
        <dbReference type="Pfam" id="PF02878"/>
    </source>
</evidence>
<keyword evidence="7" id="KW-0313">Glucose metabolism</keyword>
<dbReference type="InterPro" id="IPR016055">
    <property type="entry name" value="A-D-PHexomutase_a/b/a-I/II/III"/>
</dbReference>
<evidence type="ECO:0000256" key="6">
    <source>
        <dbReference type="ARBA" id="ARBA00012728"/>
    </source>
</evidence>
<dbReference type="GO" id="GO:0006006">
    <property type="term" value="P:glucose metabolic process"/>
    <property type="evidence" value="ECO:0007669"/>
    <property type="project" value="UniProtKB-KW"/>
</dbReference>
<dbReference type="Gene3D" id="3.30.310.50">
    <property type="entry name" value="Alpha-D-phosphohexomutase, C-terminal domain"/>
    <property type="match status" value="1"/>
</dbReference>
<dbReference type="InterPro" id="IPR005841">
    <property type="entry name" value="Alpha-D-phosphohexomutase_SF"/>
</dbReference>
<dbReference type="CDD" id="cd05799">
    <property type="entry name" value="PGM2"/>
    <property type="match status" value="1"/>
</dbReference>
<comment type="catalytic activity">
    <reaction evidence="1">
        <text>alpha-D-glucose 1-phosphate = alpha-D-glucose 6-phosphate</text>
        <dbReference type="Rhea" id="RHEA:23536"/>
        <dbReference type="ChEBI" id="CHEBI:58225"/>
        <dbReference type="ChEBI" id="CHEBI:58601"/>
        <dbReference type="EC" id="5.4.2.2"/>
    </reaction>
</comment>
<feature type="domain" description="Alpha-D-phosphohexomutase alpha/beta/alpha" evidence="19">
    <location>
        <begin position="327"/>
        <end position="453"/>
    </location>
</feature>
<dbReference type="EC" id="5.4.2.2" evidence="6"/>
<keyword evidence="21" id="KW-1185">Reference proteome</keyword>
<dbReference type="SUPFAM" id="SSF55957">
    <property type="entry name" value="Phosphoglucomutase, C-terminal domain"/>
    <property type="match status" value="1"/>
</dbReference>
<evidence type="ECO:0000256" key="3">
    <source>
        <dbReference type="ARBA" id="ARBA00005164"/>
    </source>
</evidence>
<evidence type="ECO:0000256" key="7">
    <source>
        <dbReference type="ARBA" id="ARBA00022526"/>
    </source>
</evidence>
<dbReference type="InterPro" id="IPR005844">
    <property type="entry name" value="A-D-PHexomutase_a/b/a-I"/>
</dbReference>
<dbReference type="GO" id="GO:0008973">
    <property type="term" value="F:phosphopentomutase activity"/>
    <property type="evidence" value="ECO:0007669"/>
    <property type="project" value="TreeGrafter"/>
</dbReference>
<dbReference type="GO" id="GO:0006166">
    <property type="term" value="P:purine ribonucleoside salvage"/>
    <property type="evidence" value="ECO:0007669"/>
    <property type="project" value="TreeGrafter"/>
</dbReference>
<evidence type="ECO:0000259" key="18">
    <source>
        <dbReference type="Pfam" id="PF02879"/>
    </source>
</evidence>
<accession>A0A1I1Z332</accession>
<dbReference type="EMBL" id="FONT01000001">
    <property type="protein sequence ID" value="SFE25972.1"/>
    <property type="molecule type" value="Genomic_DNA"/>
</dbReference>
<dbReference type="InterPro" id="IPR005845">
    <property type="entry name" value="A-D-PHexomutase_a/b/a-II"/>
</dbReference>
<evidence type="ECO:0000259" key="16">
    <source>
        <dbReference type="Pfam" id="PF00408"/>
    </source>
</evidence>
<keyword evidence="9 15" id="KW-0479">Metal-binding</keyword>
<reference evidence="20 21" key="1">
    <citation type="submission" date="2016-10" db="EMBL/GenBank/DDBJ databases">
        <authorList>
            <person name="de Groot N.N."/>
        </authorList>
    </citation>
    <scope>NUCLEOTIDE SEQUENCE [LARGE SCALE GENOMIC DNA]</scope>
    <source>
        <strain evidence="20 21">DSM 23995</strain>
    </source>
</reference>
<feature type="domain" description="Alpha-D-phosphohexomutase C-terminal" evidence="16">
    <location>
        <begin position="513"/>
        <end position="556"/>
    </location>
</feature>
<comment type="pathway">
    <text evidence="4">Lipid metabolism.</text>
</comment>
<proteinExistence type="inferred from homology"/>
<name>A0A1I1Z332_9BACI</name>
<dbReference type="AlphaFoldDB" id="A0A1I1Z332"/>
<protein>
    <recommendedName>
        <fullName evidence="12">Phosphoglucomutase</fullName>
        <ecNumber evidence="6">5.4.2.2</ecNumber>
    </recommendedName>
    <alternativeName>
        <fullName evidence="14">Alpha-phosphoglucomutase</fullName>
    </alternativeName>
    <alternativeName>
        <fullName evidence="13">Glucose phosphomutase</fullName>
    </alternativeName>
</protein>
<sequence>MEWKQHWERWKEHVWWDQELKDQLDVITKDEAQLEDSFYKYLEFGTGGMRGVMGPGTNRMNRFTVRRAAEGLARLIEERGEDAKRRGTVIAFDSRHRSYDFALEAALTLGAHNIQVYMFQELRPTPVLSFAVRQLNAYAGIMITASHNPPEYNGFKVYGEDGGQFPPSPSRELMEKVEGVKNELTIPIADENDMKANRKLIIVGEDIDKAYNDELQTICLHPQLIQEKGSEISIVFTPLHGTANIPVTRALQTSGFTKVTVVKEQALPDPEFSTVKSPNPEEKEAFQMAMNVGESKDADLLIATDPDADRLGLAVKDMDNRYQVLTGNQTGALLLNYLLAERKHKGILPKNGVVLKTIVTSELGRKIAEDYGLHVVDTLTGFKFIAEKIKEYNKNGSYTFQFGYEESYGCLISDFVRDKDAVQAALTASEMALWYKQQGKHLYEVLEEIYQKYGYYQEDLSSVTLTGKDGIQKMQDIIQEFRSHPPKAISGKKIKVMEDYHTSERTFLVNGNVEKIELPVSDVLKFIREDESWFCIRPSGTEPKIKFYFGVQDANRKLAEEAILQLKMDVMTKVQRYLN</sequence>
<dbReference type="Proteomes" id="UP000199516">
    <property type="component" value="Unassembled WGS sequence"/>
</dbReference>
<dbReference type="Gene3D" id="3.40.120.10">
    <property type="entry name" value="Alpha-D-Glucose-1,6-Bisphosphate, subunit A, domain 3"/>
    <property type="match status" value="3"/>
</dbReference>
<evidence type="ECO:0000256" key="12">
    <source>
        <dbReference type="ARBA" id="ARBA00039995"/>
    </source>
</evidence>
<evidence type="ECO:0000256" key="1">
    <source>
        <dbReference type="ARBA" id="ARBA00000443"/>
    </source>
</evidence>
<evidence type="ECO:0000256" key="2">
    <source>
        <dbReference type="ARBA" id="ARBA00001946"/>
    </source>
</evidence>
<evidence type="ECO:0000256" key="13">
    <source>
        <dbReference type="ARBA" id="ARBA00041398"/>
    </source>
</evidence>
<dbReference type="RefSeq" id="WP_091655904.1">
    <property type="nucleotide sequence ID" value="NZ_FONT01000001.1"/>
</dbReference>
<dbReference type="Pfam" id="PF02880">
    <property type="entry name" value="PGM_PMM_III"/>
    <property type="match status" value="1"/>
</dbReference>
<dbReference type="OrthoDB" id="9806956at2"/>
<evidence type="ECO:0000256" key="9">
    <source>
        <dbReference type="ARBA" id="ARBA00022723"/>
    </source>
</evidence>
<keyword evidence="7" id="KW-0119">Carbohydrate metabolism</keyword>
<evidence type="ECO:0000259" key="19">
    <source>
        <dbReference type="Pfam" id="PF02880"/>
    </source>
</evidence>
<evidence type="ECO:0000256" key="8">
    <source>
        <dbReference type="ARBA" id="ARBA00022553"/>
    </source>
</evidence>
<comment type="pathway">
    <text evidence="3">Glycolipid metabolism; diglucosyl-diacylglycerol biosynthesis.</text>
</comment>
<dbReference type="Pfam" id="PF02879">
    <property type="entry name" value="PGM_PMM_II"/>
    <property type="match status" value="1"/>
</dbReference>
<feature type="domain" description="Alpha-D-phosphohexomutase alpha/beta/alpha" evidence="17">
    <location>
        <begin position="43"/>
        <end position="180"/>
    </location>
</feature>
<organism evidence="20 21">
    <name type="scientific">Alteribacillus iranensis</name>
    <dbReference type="NCBI Taxonomy" id="930128"/>
    <lineage>
        <taxon>Bacteria</taxon>
        <taxon>Bacillati</taxon>
        <taxon>Bacillota</taxon>
        <taxon>Bacilli</taxon>
        <taxon>Bacillales</taxon>
        <taxon>Bacillaceae</taxon>
        <taxon>Alteribacillus</taxon>
    </lineage>
</organism>
<comment type="similarity">
    <text evidence="5 15">Belongs to the phosphohexose mutase family.</text>
</comment>
<dbReference type="STRING" id="930128.SAMN05192532_1016"/>
<evidence type="ECO:0000256" key="4">
    <source>
        <dbReference type="ARBA" id="ARBA00005189"/>
    </source>
</evidence>
<feature type="domain" description="Alpha-D-phosphohexomutase alpha/beta/alpha" evidence="18">
    <location>
        <begin position="225"/>
        <end position="314"/>
    </location>
</feature>
<dbReference type="InterPro" id="IPR005843">
    <property type="entry name" value="A-D-PHexomutase_C"/>
</dbReference>
<dbReference type="PANTHER" id="PTHR45745">
    <property type="entry name" value="PHOSPHOMANNOMUTASE 45A"/>
    <property type="match status" value="1"/>
</dbReference>
<keyword evidence="11" id="KW-0413">Isomerase</keyword>
<evidence type="ECO:0000256" key="15">
    <source>
        <dbReference type="RuleBase" id="RU004326"/>
    </source>
</evidence>
<dbReference type="PROSITE" id="PS00710">
    <property type="entry name" value="PGM_PMM"/>
    <property type="match status" value="1"/>
</dbReference>
<evidence type="ECO:0000256" key="11">
    <source>
        <dbReference type="ARBA" id="ARBA00023235"/>
    </source>
</evidence>
<comment type="cofactor">
    <cofactor evidence="2">
        <name>Mg(2+)</name>
        <dbReference type="ChEBI" id="CHEBI:18420"/>
    </cofactor>
</comment>
<dbReference type="GO" id="GO:0000287">
    <property type="term" value="F:magnesium ion binding"/>
    <property type="evidence" value="ECO:0007669"/>
    <property type="project" value="InterPro"/>
</dbReference>
<evidence type="ECO:0000313" key="21">
    <source>
        <dbReference type="Proteomes" id="UP000199516"/>
    </source>
</evidence>
<evidence type="ECO:0000256" key="5">
    <source>
        <dbReference type="ARBA" id="ARBA00010231"/>
    </source>
</evidence>
<keyword evidence="10 15" id="KW-0460">Magnesium</keyword>
<dbReference type="PRINTS" id="PR00509">
    <property type="entry name" value="PGMPMM"/>
</dbReference>
<dbReference type="Pfam" id="PF02878">
    <property type="entry name" value="PGM_PMM_I"/>
    <property type="match status" value="1"/>
</dbReference>
<dbReference type="InterPro" id="IPR036900">
    <property type="entry name" value="A-D-PHexomutase_C_sf"/>
</dbReference>
<evidence type="ECO:0000256" key="10">
    <source>
        <dbReference type="ARBA" id="ARBA00022842"/>
    </source>
</evidence>
<evidence type="ECO:0000313" key="20">
    <source>
        <dbReference type="EMBL" id="SFE25972.1"/>
    </source>
</evidence>
<keyword evidence="8" id="KW-0597">Phosphoprotein</keyword>
<dbReference type="PANTHER" id="PTHR45745:SF1">
    <property type="entry name" value="PHOSPHOGLUCOMUTASE 2B-RELATED"/>
    <property type="match status" value="1"/>
</dbReference>
<dbReference type="Pfam" id="PF00408">
    <property type="entry name" value="PGM_PMM_IV"/>
    <property type="match status" value="1"/>
</dbReference>
<dbReference type="GO" id="GO:0004614">
    <property type="term" value="F:phosphoglucomutase activity"/>
    <property type="evidence" value="ECO:0007669"/>
    <property type="project" value="UniProtKB-EC"/>
</dbReference>